<dbReference type="GO" id="GO:0051537">
    <property type="term" value="F:2 iron, 2 sulfur cluster binding"/>
    <property type="evidence" value="ECO:0007669"/>
    <property type="project" value="UniProtKB-KW"/>
</dbReference>
<dbReference type="GO" id="GO:0005739">
    <property type="term" value="C:mitochondrion"/>
    <property type="evidence" value="ECO:0007669"/>
    <property type="project" value="TreeGrafter"/>
</dbReference>
<dbReference type="InterPro" id="IPR042216">
    <property type="entry name" value="MitoNEET_CISD"/>
</dbReference>
<proteinExistence type="predicted"/>
<evidence type="ECO:0000259" key="6">
    <source>
        <dbReference type="SMART" id="SM00704"/>
    </source>
</evidence>
<dbReference type="EMBL" id="GL984125">
    <property type="protein sequence ID" value="EGR29636.1"/>
    <property type="molecule type" value="Genomic_DNA"/>
</dbReference>
<dbReference type="InterPro" id="IPR018967">
    <property type="entry name" value="FeS-contain_CDGSH-typ"/>
</dbReference>
<evidence type="ECO:0000256" key="4">
    <source>
        <dbReference type="ARBA" id="ARBA00023014"/>
    </source>
</evidence>
<dbReference type="PANTHER" id="PTHR46491:SF3">
    <property type="entry name" value="CDGSH IRON-SULFUR DOMAIN-CONTAINING PROTEIN 3, MITOCHONDRIAL"/>
    <property type="match status" value="1"/>
</dbReference>
<keyword evidence="3" id="KW-0408">Iron</keyword>
<feature type="domain" description="Iron-binding zinc finger CDGSH type" evidence="6">
    <location>
        <begin position="87"/>
        <end position="119"/>
    </location>
</feature>
<accession>G0QYS5</accession>
<dbReference type="OrthoDB" id="311813at2759"/>
<evidence type="ECO:0000256" key="1">
    <source>
        <dbReference type="ARBA" id="ARBA00022714"/>
    </source>
</evidence>
<gene>
    <name evidence="7" type="ORF">IMG5_151850</name>
</gene>
<dbReference type="Gene3D" id="3.40.5.90">
    <property type="entry name" value="CDGSH iron-sulfur domain, mitoNEET-type"/>
    <property type="match status" value="1"/>
</dbReference>
<reference evidence="7 8" key="1">
    <citation type="submission" date="2011-07" db="EMBL/GenBank/DDBJ databases">
        <authorList>
            <person name="Coyne R."/>
            <person name="Brami D."/>
            <person name="Johnson J."/>
            <person name="Hostetler J."/>
            <person name="Hannick L."/>
            <person name="Clark T."/>
            <person name="Cassidy-Hanley D."/>
            <person name="Inman J."/>
        </authorList>
    </citation>
    <scope>NUCLEOTIDE SEQUENCE [LARGE SCALE GENOMIC DNA]</scope>
    <source>
        <strain evidence="7 8">G5</strain>
    </source>
</reference>
<evidence type="ECO:0000256" key="3">
    <source>
        <dbReference type="ARBA" id="ARBA00023004"/>
    </source>
</evidence>
<evidence type="ECO:0000256" key="2">
    <source>
        <dbReference type="ARBA" id="ARBA00022723"/>
    </source>
</evidence>
<name>G0QYS5_ICHMU</name>
<dbReference type="SMART" id="SM00704">
    <property type="entry name" value="ZnF_CDGSH"/>
    <property type="match status" value="2"/>
</dbReference>
<keyword evidence="4" id="KW-0411">Iron-sulfur</keyword>
<evidence type="ECO:0000313" key="8">
    <source>
        <dbReference type="Proteomes" id="UP000008983"/>
    </source>
</evidence>
<dbReference type="RefSeq" id="XP_004030872.1">
    <property type="nucleotide sequence ID" value="XM_004030824.1"/>
</dbReference>
<comment type="cofactor">
    <cofactor evidence="5">
        <name>[2Fe-2S] cluster</name>
        <dbReference type="ChEBI" id="CHEBI:190135"/>
    </cofactor>
</comment>
<keyword evidence="1" id="KW-0001">2Fe-2S</keyword>
<dbReference type="OMA" id="EATQYMN"/>
<dbReference type="PANTHER" id="PTHR46491">
    <property type="entry name" value="CDGSH IRON SULFUR DOMAIN PROTEIN HOMOLOG"/>
    <property type="match status" value="1"/>
</dbReference>
<keyword evidence="8" id="KW-1185">Reference proteome</keyword>
<dbReference type="GeneID" id="14905740"/>
<evidence type="ECO:0000313" key="7">
    <source>
        <dbReference type="EMBL" id="EGR29636.1"/>
    </source>
</evidence>
<evidence type="ECO:0000256" key="5">
    <source>
        <dbReference type="ARBA" id="ARBA00034078"/>
    </source>
</evidence>
<feature type="domain" description="Iron-binding zinc finger CDGSH type" evidence="6">
    <location>
        <begin position="40"/>
        <end position="86"/>
    </location>
</feature>
<dbReference type="InterPro" id="IPR052950">
    <property type="entry name" value="CISD"/>
</dbReference>
<sequence length="138" mass="15823">MIKRNFKQIQTNFIKNLKFTYKKLKEVPKEEFIVTQTSTKPTQITDVKNPKVGEKKYKWCSCGLSLSQVIISIPFCDGSHKGTAFIPFRFTIEEAVNQIQLCGCKFTKNAPFCDRETCQCLVSSNKTIDNNTDKNIQN</sequence>
<organism evidence="7 8">
    <name type="scientific">Ichthyophthirius multifiliis</name>
    <name type="common">White spot disease agent</name>
    <name type="synonym">Ich</name>
    <dbReference type="NCBI Taxonomy" id="5932"/>
    <lineage>
        <taxon>Eukaryota</taxon>
        <taxon>Sar</taxon>
        <taxon>Alveolata</taxon>
        <taxon>Ciliophora</taxon>
        <taxon>Intramacronucleata</taxon>
        <taxon>Oligohymenophorea</taxon>
        <taxon>Hymenostomatida</taxon>
        <taxon>Ophryoglenina</taxon>
        <taxon>Ichthyophthirius</taxon>
    </lineage>
</organism>
<dbReference type="Proteomes" id="UP000008983">
    <property type="component" value="Unassembled WGS sequence"/>
</dbReference>
<protein>
    <submittedName>
        <fullName evidence="7">Zinc finger cdgsh-type domain protein</fullName>
    </submittedName>
</protein>
<keyword evidence="2" id="KW-0479">Metal-binding</keyword>
<dbReference type="InParanoid" id="G0QYS5"/>
<dbReference type="eggNOG" id="KOG4605">
    <property type="taxonomic scope" value="Eukaryota"/>
</dbReference>
<dbReference type="STRING" id="857967.G0QYS5"/>
<dbReference type="GO" id="GO:0046872">
    <property type="term" value="F:metal ion binding"/>
    <property type="evidence" value="ECO:0007669"/>
    <property type="project" value="UniProtKB-KW"/>
</dbReference>
<dbReference type="AlphaFoldDB" id="G0QYS5"/>